<feature type="compositionally biased region" description="Low complexity" evidence="1">
    <location>
        <begin position="619"/>
        <end position="640"/>
    </location>
</feature>
<name>A0AAE0NNC2_9PEZI</name>
<dbReference type="AlphaFoldDB" id="A0AAE0NNC2"/>
<feature type="region of interest" description="Disordered" evidence="1">
    <location>
        <begin position="555"/>
        <end position="640"/>
    </location>
</feature>
<reference evidence="2" key="1">
    <citation type="journal article" date="2023" name="Mol. Phylogenet. Evol.">
        <title>Genome-scale phylogeny and comparative genomics of the fungal order Sordariales.</title>
        <authorList>
            <person name="Hensen N."/>
            <person name="Bonometti L."/>
            <person name="Westerberg I."/>
            <person name="Brannstrom I.O."/>
            <person name="Guillou S."/>
            <person name="Cros-Aarteil S."/>
            <person name="Calhoun S."/>
            <person name="Haridas S."/>
            <person name="Kuo A."/>
            <person name="Mondo S."/>
            <person name="Pangilinan J."/>
            <person name="Riley R."/>
            <person name="LaButti K."/>
            <person name="Andreopoulos B."/>
            <person name="Lipzen A."/>
            <person name="Chen C."/>
            <person name="Yan M."/>
            <person name="Daum C."/>
            <person name="Ng V."/>
            <person name="Clum A."/>
            <person name="Steindorff A."/>
            <person name="Ohm R.A."/>
            <person name="Martin F."/>
            <person name="Silar P."/>
            <person name="Natvig D.O."/>
            <person name="Lalanne C."/>
            <person name="Gautier V."/>
            <person name="Ament-Velasquez S.L."/>
            <person name="Kruys A."/>
            <person name="Hutchinson M.I."/>
            <person name="Powell A.J."/>
            <person name="Barry K."/>
            <person name="Miller A.N."/>
            <person name="Grigoriev I.V."/>
            <person name="Debuchy R."/>
            <person name="Gladieux P."/>
            <person name="Hiltunen Thoren M."/>
            <person name="Johannesson H."/>
        </authorList>
    </citation>
    <scope>NUCLEOTIDE SEQUENCE</scope>
    <source>
        <strain evidence="2">CBS 958.72</strain>
    </source>
</reference>
<dbReference type="EMBL" id="JAULSN010000001">
    <property type="protein sequence ID" value="KAK3384688.1"/>
    <property type="molecule type" value="Genomic_DNA"/>
</dbReference>
<evidence type="ECO:0000313" key="3">
    <source>
        <dbReference type="Proteomes" id="UP001287356"/>
    </source>
</evidence>
<feature type="region of interest" description="Disordered" evidence="1">
    <location>
        <begin position="122"/>
        <end position="142"/>
    </location>
</feature>
<dbReference type="Proteomes" id="UP001287356">
    <property type="component" value="Unassembled WGS sequence"/>
</dbReference>
<protein>
    <submittedName>
        <fullName evidence="2">Uncharacterized protein</fullName>
    </submittedName>
</protein>
<keyword evidence="3" id="KW-1185">Reference proteome</keyword>
<evidence type="ECO:0000313" key="2">
    <source>
        <dbReference type="EMBL" id="KAK3384688.1"/>
    </source>
</evidence>
<accession>A0AAE0NNC2</accession>
<feature type="compositionally biased region" description="Low complexity" evidence="1">
    <location>
        <begin position="585"/>
        <end position="610"/>
    </location>
</feature>
<reference evidence="2" key="2">
    <citation type="submission" date="2023-06" db="EMBL/GenBank/DDBJ databases">
        <authorList>
            <consortium name="Lawrence Berkeley National Laboratory"/>
            <person name="Haridas S."/>
            <person name="Hensen N."/>
            <person name="Bonometti L."/>
            <person name="Westerberg I."/>
            <person name="Brannstrom I.O."/>
            <person name="Guillou S."/>
            <person name="Cros-Aarteil S."/>
            <person name="Calhoun S."/>
            <person name="Kuo A."/>
            <person name="Mondo S."/>
            <person name="Pangilinan J."/>
            <person name="Riley R."/>
            <person name="Labutti K."/>
            <person name="Andreopoulos B."/>
            <person name="Lipzen A."/>
            <person name="Chen C."/>
            <person name="Yanf M."/>
            <person name="Daum C."/>
            <person name="Ng V."/>
            <person name="Clum A."/>
            <person name="Steindorff A."/>
            <person name="Ohm R."/>
            <person name="Martin F."/>
            <person name="Silar P."/>
            <person name="Natvig D."/>
            <person name="Lalanne C."/>
            <person name="Gautier V."/>
            <person name="Ament-Velasquez S.L."/>
            <person name="Kruys A."/>
            <person name="Hutchinson M.I."/>
            <person name="Powell A.J."/>
            <person name="Barry K."/>
            <person name="Miller A.N."/>
            <person name="Grigoriev I.V."/>
            <person name="Debuchy R."/>
            <person name="Gladieux P."/>
            <person name="Thoren M.H."/>
            <person name="Johannesson H."/>
        </authorList>
    </citation>
    <scope>NUCLEOTIDE SEQUENCE</scope>
    <source>
        <strain evidence="2">CBS 958.72</strain>
    </source>
</reference>
<organism evidence="2 3">
    <name type="scientific">Lasiosphaeria ovina</name>
    <dbReference type="NCBI Taxonomy" id="92902"/>
    <lineage>
        <taxon>Eukaryota</taxon>
        <taxon>Fungi</taxon>
        <taxon>Dikarya</taxon>
        <taxon>Ascomycota</taxon>
        <taxon>Pezizomycotina</taxon>
        <taxon>Sordariomycetes</taxon>
        <taxon>Sordariomycetidae</taxon>
        <taxon>Sordariales</taxon>
        <taxon>Lasiosphaeriaceae</taxon>
        <taxon>Lasiosphaeria</taxon>
    </lineage>
</organism>
<gene>
    <name evidence="2" type="ORF">B0T24DRAFT_662948</name>
</gene>
<evidence type="ECO:0000256" key="1">
    <source>
        <dbReference type="SAM" id="MobiDB-lite"/>
    </source>
</evidence>
<sequence>MDTVVAHTELMHNALPARCIQPGTAFSAVQASDGSPVIFSIGSDQSLYVINRDPDSLENAELDLSSAFQLSRSTSDFCPVIVDSAKSSWSFSDDLQSPINVQTVLDLCTTTVNGSPGLSALTQSAGDASSSSPAGTSGIRTVTNADGNDNLLIVGGGGMHYLRGEDSVLGQCGLPLAVLSTHSAYQSPQQFEVVQEAAGGSISVWVRTAAQDVCYQEYSYPTLTGAQQPPTPSTPIVPLLLRDAGGGEFSPVKVPGGGQHLVVAGVVDTQPPSPVTVPTMDEVVQFVSLTTRAELKTAAGLPLGGCAELISTSVPAELIVNGVRLTTTAAGGPGQPVWTDDAGTLTIILQGTAAATPTNCPVITLAPVPGSKTTFQGAPLLINPGAKMSDTTGKLSSVSELQNLRQKGTIPSHVSDDDLTKAAQAFSGLKQAAASMIAQGQVPSPSSQKPAPAPAAPTSPASIPAVPSPDTEVAVMKQNEITQPLVLMSIGGLIVHAFEDFWSLIKTGFDDTVSWGNVLVNVATQNMIWGLDNMASLQAASDGFFAQAQAMVEKLGPSSSSSSSNATGSGGLNLPTGLQGADVGTDATQKSQAADQQSSHASAAKSPAASFGQYQMQHGGASVQSQPQSPAASSGGEAPSSDDIWADIEKLFDDLHDGFAKLFSASSLSVGQLLEQLGVDVLANVIAISGAVGSKLIDVLGSLIRRLAAFITATIDIPVLSALYKLVSGGGGGGGGAPLTVLDAVCLVMAIPMTFAYKLLANESPTSISGIGYLTKQNIYLDDLQSLLASAGAPASDPTPSLLVLQPQPTEEALALNTTVSSNSSAEYKTTPTAMLELAATGTDTGGPTLEKDLGILKELAGLGTPIVQLLVFDLYTVPRWAKPDTGKPADDRMLSLALVQWPVQGSRAVGDRSAAGSAWRTATWLLGAVSMVAQQYGKTVKTAVQFWCGLLQLTTSIGNYVVVFGSSDEPATAANVATMVEDFVVAIGDLLAAIASGTNAAVPYITVPAIFFKNADFVLRIAETADGDVQKYTSGIDVKF</sequence>
<proteinExistence type="predicted"/>
<comment type="caution">
    <text evidence="2">The sequence shown here is derived from an EMBL/GenBank/DDBJ whole genome shotgun (WGS) entry which is preliminary data.</text>
</comment>
<feature type="region of interest" description="Disordered" evidence="1">
    <location>
        <begin position="437"/>
        <end position="468"/>
    </location>
</feature>
<feature type="compositionally biased region" description="Low complexity" evidence="1">
    <location>
        <begin position="458"/>
        <end position="468"/>
    </location>
</feature>
<feature type="compositionally biased region" description="Low complexity" evidence="1">
    <location>
        <begin position="124"/>
        <end position="138"/>
    </location>
</feature>